<dbReference type="GO" id="GO:0005524">
    <property type="term" value="F:ATP binding"/>
    <property type="evidence" value="ECO:0007669"/>
    <property type="project" value="UniProtKB-UniRule"/>
</dbReference>
<accession>A0A5C6FY90</accession>
<dbReference type="Pfam" id="PF00069">
    <property type="entry name" value="Pkinase"/>
    <property type="match status" value="1"/>
</dbReference>
<gene>
    <name evidence="10" type="primary">pknB_8</name>
    <name evidence="10" type="ORF">V7x_15490</name>
</gene>
<evidence type="ECO:0000256" key="3">
    <source>
        <dbReference type="ARBA" id="ARBA00022737"/>
    </source>
</evidence>
<dbReference type="SUPFAM" id="SSF82171">
    <property type="entry name" value="DPP6 N-terminal domain-like"/>
    <property type="match status" value="1"/>
</dbReference>
<dbReference type="RefSeq" id="WP_146412489.1">
    <property type="nucleotide sequence ID" value="NZ_SJPZ01000001.1"/>
</dbReference>
<comment type="caution">
    <text evidence="10">The sequence shown here is derived from an EMBL/GenBank/DDBJ whole genome shotgun (WGS) entry which is preliminary data.</text>
</comment>
<dbReference type="SUPFAM" id="SSF56112">
    <property type="entry name" value="Protein kinase-like (PK-like)"/>
    <property type="match status" value="1"/>
</dbReference>
<dbReference type="Gene3D" id="2.130.10.10">
    <property type="entry name" value="YVTN repeat-like/Quinoprotein amine dehydrogenase"/>
    <property type="match status" value="4"/>
</dbReference>
<dbReference type="GO" id="GO:0004674">
    <property type="term" value="F:protein serine/threonine kinase activity"/>
    <property type="evidence" value="ECO:0007669"/>
    <property type="project" value="UniProtKB-EC"/>
</dbReference>
<evidence type="ECO:0000256" key="6">
    <source>
        <dbReference type="ARBA" id="ARBA00022840"/>
    </source>
</evidence>
<dbReference type="Gene3D" id="1.25.40.10">
    <property type="entry name" value="Tetratricopeptide repeat domain"/>
    <property type="match status" value="1"/>
</dbReference>
<dbReference type="Pfam" id="PF12894">
    <property type="entry name" value="ANAPC4_WD40"/>
    <property type="match status" value="1"/>
</dbReference>
<dbReference type="InterPro" id="IPR008271">
    <property type="entry name" value="Ser/Thr_kinase_AS"/>
</dbReference>
<dbReference type="SMART" id="SM00320">
    <property type="entry name" value="WD40"/>
    <property type="match status" value="6"/>
</dbReference>
<dbReference type="PROSITE" id="PS50294">
    <property type="entry name" value="WD_REPEATS_REGION"/>
    <property type="match status" value="2"/>
</dbReference>
<feature type="domain" description="Protein kinase" evidence="9">
    <location>
        <begin position="101"/>
        <end position="398"/>
    </location>
</feature>
<reference evidence="10 11" key="1">
    <citation type="submission" date="2019-02" db="EMBL/GenBank/DDBJ databases">
        <title>Deep-cultivation of Planctomycetes and their phenomic and genomic characterization uncovers novel biology.</title>
        <authorList>
            <person name="Wiegand S."/>
            <person name="Jogler M."/>
            <person name="Boedeker C."/>
            <person name="Pinto D."/>
            <person name="Vollmers J."/>
            <person name="Rivas-Marin E."/>
            <person name="Kohn T."/>
            <person name="Peeters S.H."/>
            <person name="Heuer A."/>
            <person name="Rast P."/>
            <person name="Oberbeckmann S."/>
            <person name="Bunk B."/>
            <person name="Jeske O."/>
            <person name="Meyerdierks A."/>
            <person name="Storesund J.E."/>
            <person name="Kallscheuer N."/>
            <person name="Luecker S."/>
            <person name="Lage O.M."/>
            <person name="Pohl T."/>
            <person name="Merkel B.J."/>
            <person name="Hornburger P."/>
            <person name="Mueller R.-W."/>
            <person name="Bruemmer F."/>
            <person name="Labrenz M."/>
            <person name="Spormann A.M."/>
            <person name="Op Den Camp H."/>
            <person name="Overmann J."/>
            <person name="Amann R."/>
            <person name="Jetten M.S.M."/>
            <person name="Mascher T."/>
            <person name="Medema M.H."/>
            <person name="Devos D.P."/>
            <person name="Kaster A.-K."/>
            <person name="Ovreas L."/>
            <person name="Rohde M."/>
            <person name="Galperin M.Y."/>
            <person name="Jogler C."/>
        </authorList>
    </citation>
    <scope>NUCLEOTIDE SEQUENCE [LARGE SCALE GENOMIC DNA]</scope>
    <source>
        <strain evidence="10 11">V7</strain>
    </source>
</reference>
<keyword evidence="2 10" id="KW-0808">Transferase</keyword>
<dbReference type="PROSITE" id="PS00678">
    <property type="entry name" value="WD_REPEATS_1"/>
    <property type="match status" value="1"/>
</dbReference>
<feature type="binding site" evidence="8">
    <location>
        <position position="131"/>
    </location>
    <ligand>
        <name>ATP</name>
        <dbReference type="ChEBI" id="CHEBI:30616"/>
    </ligand>
</feature>
<dbReference type="InterPro" id="IPR024977">
    <property type="entry name" value="Apc4-like_WD40_dom"/>
</dbReference>
<dbReference type="CDD" id="cd14014">
    <property type="entry name" value="STKc_PknB_like"/>
    <property type="match status" value="1"/>
</dbReference>
<keyword evidence="1 7" id="KW-0853">WD repeat</keyword>
<dbReference type="EMBL" id="SJPZ01000001">
    <property type="protein sequence ID" value="TWU65993.1"/>
    <property type="molecule type" value="Genomic_DNA"/>
</dbReference>
<dbReference type="SMART" id="SM00220">
    <property type="entry name" value="S_TKc"/>
    <property type="match status" value="1"/>
</dbReference>
<protein>
    <submittedName>
        <fullName evidence="10">Serine/threonine-protein kinase PknB</fullName>
        <ecNumber evidence="10">2.7.11.1</ecNumber>
    </submittedName>
</protein>
<dbReference type="InterPro" id="IPR011009">
    <property type="entry name" value="Kinase-like_dom_sf"/>
</dbReference>
<feature type="repeat" description="WD" evidence="7">
    <location>
        <begin position="1077"/>
        <end position="1118"/>
    </location>
</feature>
<dbReference type="PROSITE" id="PS50011">
    <property type="entry name" value="PROTEIN_KINASE_DOM"/>
    <property type="match status" value="1"/>
</dbReference>
<dbReference type="EC" id="2.7.11.1" evidence="10"/>
<dbReference type="Pfam" id="PF00400">
    <property type="entry name" value="WD40"/>
    <property type="match status" value="3"/>
</dbReference>
<evidence type="ECO:0000259" key="9">
    <source>
        <dbReference type="PROSITE" id="PS50011"/>
    </source>
</evidence>
<proteinExistence type="predicted"/>
<evidence type="ECO:0000256" key="1">
    <source>
        <dbReference type="ARBA" id="ARBA00022574"/>
    </source>
</evidence>
<evidence type="ECO:0000256" key="4">
    <source>
        <dbReference type="ARBA" id="ARBA00022741"/>
    </source>
</evidence>
<dbReference type="InterPro" id="IPR017441">
    <property type="entry name" value="Protein_kinase_ATP_BS"/>
</dbReference>
<keyword evidence="5 10" id="KW-0418">Kinase</keyword>
<dbReference type="InterPro" id="IPR036322">
    <property type="entry name" value="WD40_repeat_dom_sf"/>
</dbReference>
<dbReference type="InterPro" id="IPR015943">
    <property type="entry name" value="WD40/YVTN_repeat-like_dom_sf"/>
</dbReference>
<organism evidence="10 11">
    <name type="scientific">Crateriforma conspicua</name>
    <dbReference type="NCBI Taxonomy" id="2527996"/>
    <lineage>
        <taxon>Bacteria</taxon>
        <taxon>Pseudomonadati</taxon>
        <taxon>Planctomycetota</taxon>
        <taxon>Planctomycetia</taxon>
        <taxon>Planctomycetales</taxon>
        <taxon>Planctomycetaceae</taxon>
        <taxon>Crateriforma</taxon>
    </lineage>
</organism>
<evidence type="ECO:0000256" key="7">
    <source>
        <dbReference type="PROSITE-ProRule" id="PRU00221"/>
    </source>
</evidence>
<name>A0A5C6FY90_9PLAN</name>
<dbReference type="InterPro" id="IPR001680">
    <property type="entry name" value="WD40_rpt"/>
</dbReference>
<dbReference type="Gene3D" id="1.10.510.10">
    <property type="entry name" value="Transferase(Phosphotransferase) domain 1"/>
    <property type="match status" value="1"/>
</dbReference>
<evidence type="ECO:0000256" key="5">
    <source>
        <dbReference type="ARBA" id="ARBA00022777"/>
    </source>
</evidence>
<dbReference type="OrthoDB" id="500858at2"/>
<keyword evidence="4 8" id="KW-0547">Nucleotide-binding</keyword>
<dbReference type="InterPro" id="IPR019775">
    <property type="entry name" value="WD40_repeat_CS"/>
</dbReference>
<feature type="repeat" description="WD" evidence="7">
    <location>
        <begin position="817"/>
        <end position="858"/>
    </location>
</feature>
<keyword evidence="3" id="KW-0677">Repeat</keyword>
<dbReference type="SUPFAM" id="SSF50978">
    <property type="entry name" value="WD40 repeat-like"/>
    <property type="match status" value="1"/>
</dbReference>
<dbReference type="PROSITE" id="PS00108">
    <property type="entry name" value="PROTEIN_KINASE_ST"/>
    <property type="match status" value="1"/>
</dbReference>
<dbReference type="PROSITE" id="PS50082">
    <property type="entry name" value="WD_REPEATS_2"/>
    <property type="match status" value="3"/>
</dbReference>
<dbReference type="Gene3D" id="3.30.200.20">
    <property type="entry name" value="Phosphorylase Kinase, domain 1"/>
    <property type="match status" value="1"/>
</dbReference>
<dbReference type="InterPro" id="IPR000719">
    <property type="entry name" value="Prot_kinase_dom"/>
</dbReference>
<dbReference type="PROSITE" id="PS00107">
    <property type="entry name" value="PROTEIN_KINASE_ATP"/>
    <property type="match status" value="1"/>
</dbReference>
<dbReference type="PANTHER" id="PTHR43289:SF6">
    <property type="entry name" value="SERINE_THREONINE-PROTEIN KINASE NEKL-3"/>
    <property type="match status" value="1"/>
</dbReference>
<dbReference type="Proteomes" id="UP000316476">
    <property type="component" value="Unassembled WGS sequence"/>
</dbReference>
<feature type="repeat" description="WD" evidence="7">
    <location>
        <begin position="787"/>
        <end position="816"/>
    </location>
</feature>
<evidence type="ECO:0000256" key="8">
    <source>
        <dbReference type="PROSITE-ProRule" id="PRU10141"/>
    </source>
</evidence>
<evidence type="ECO:0000313" key="11">
    <source>
        <dbReference type="Proteomes" id="UP000316476"/>
    </source>
</evidence>
<sequence>MPSTDDQVESLYAELLRIESESDREAFLQAQQAESPERAEQLRELYRCGQSAQRVFGALDDDDRQLNETCDSNPTDRKNLEWTVGHSRLSELRAGAGIGPYKLLEPIGEGGMGVVYLAQQSAPVRRKVALKIIKPGMDSKQVIARFEAERQALAMMEHPNIARALDAGTTESGLPYFVMELVRGIPMTEYCDRAKMPNRQRLELFCDACNAIQHAHNKGIIHRDIKPSNVLVTEQDGKPLVKVIDFGVAKALTDNLTDKTLFTGMFQLMGTPLYMSPEQASLSNVDVDVRSDVYSLGVMLYELLSGTLPIDRHTAKELTFEQLRLRICDTEPPRPSRRLSTLKEDQETIAERRGLPPKQIRRLITSELDWIVMKAIEKDRKRRYQSAREFGEDIRRFLDGKMVEACPPSTIYQLRRYAHRNRWLMMFAASIILTMTIGTLTSLKFAFDSRRNAEIASRAQGKAENLAADYKSLLKVSEANARSAEIASQEAQAASMEARKTAYVSDIRLAAAQIKQGLHSEAMETLSEYAAVEDQIDLRGFEWYYLLGQANQSDRAWRIGAEVVGIDWSSDGKLIATVDHTSACTVWDAETGEQLHRWNPGRTIGKCVRFSDDGQWLAWGTASDEAKVRIWDRKTDTVSEIATFPGSVWSNRWNADNDEILVGCISHSDPESPTVFLLRRVNEKWQMVEKDRYQGNLKLVDWNFDESRIWAVNEKNSNRLRKYQFSTLKHEHVEGVAPPNTKDGALANCSPWMAITDASGWCVVNNEANQEEIKRFRCHWSECRPTWSRNDRFLATSGIDGYVKIWNSETWELVRQFGGHLGKVHDTAWSPDGNRLAASGADGQIIVWSMDEEPRNMHLIGRRQGQRRFRWATPETIQYCDDSSLYELNVDTGNKRLIERYPSDSEKWILGATDFALGLKNSAITDCTDPRLASVLEGKRVAQFAVHRSNERARLVLSLGSRTIPIIFDSQSHDDEIAVGDKHFVNVAQFDWSPDGKKIAAVGNGLQSDGGTQAYYGWLYMIDASTGSIDQRVQVGLSRDGARTVDWSNDGTMLAVGNDVGICETYTSGDLMKVAGDNLHRAKVNSVDIHPDGRTVASGGEDHVVLVWDANSGEILLRWQLDHEARQVAWSQDGRRLGAYDAGGQLHIWDIVREKQFADSDAFLSRIEHQVKEDMFRSIHAEQWEAAAAYASRWVDLAGTEIDSPYYCAALFKLAVGDKESARSIVDQMLARLPGTDPPSKKSRIPWTASLASNLFKDSDRVIEVARHIAHENPKDESAAFELGTVLVRAGRHEEADKIFQELRVKRGERKSPVYFGFVYAINTWHLGDVRRAKELLSAADEVAESELKSDPAWHRLLTIKLLRQEAHDLIDPRRE</sequence>
<evidence type="ECO:0000313" key="10">
    <source>
        <dbReference type="EMBL" id="TWU65993.1"/>
    </source>
</evidence>
<dbReference type="PANTHER" id="PTHR43289">
    <property type="entry name" value="MITOGEN-ACTIVATED PROTEIN KINASE KINASE KINASE 20-RELATED"/>
    <property type="match status" value="1"/>
</dbReference>
<dbReference type="SUPFAM" id="SSF48452">
    <property type="entry name" value="TPR-like"/>
    <property type="match status" value="1"/>
</dbReference>
<dbReference type="InterPro" id="IPR011990">
    <property type="entry name" value="TPR-like_helical_dom_sf"/>
</dbReference>
<evidence type="ECO:0000256" key="2">
    <source>
        <dbReference type="ARBA" id="ARBA00022679"/>
    </source>
</evidence>
<keyword evidence="6 8" id="KW-0067">ATP-binding</keyword>